<dbReference type="Gene3D" id="3.90.79.10">
    <property type="entry name" value="Nucleoside Triphosphate Pyrophosphohydrolase"/>
    <property type="match status" value="1"/>
</dbReference>
<name>A0A1L3I585_9RHOB</name>
<evidence type="ECO:0000259" key="2">
    <source>
        <dbReference type="SMART" id="SM00903"/>
    </source>
</evidence>
<dbReference type="Pfam" id="PF01613">
    <property type="entry name" value="Flavin_Reduct"/>
    <property type="match status" value="1"/>
</dbReference>
<proteinExistence type="predicted"/>
<accession>A0A1L3I585</accession>
<dbReference type="Proteomes" id="UP000183859">
    <property type="component" value="Chromosome"/>
</dbReference>
<dbReference type="SMART" id="SM00903">
    <property type="entry name" value="Flavin_Reduct"/>
    <property type="match status" value="1"/>
</dbReference>
<dbReference type="OrthoDB" id="9792858at2"/>
<dbReference type="AlphaFoldDB" id="A0A1L3I585"/>
<evidence type="ECO:0000313" key="3">
    <source>
        <dbReference type="EMBL" id="APG47253.1"/>
    </source>
</evidence>
<evidence type="ECO:0000313" key="4">
    <source>
        <dbReference type="Proteomes" id="UP000183859"/>
    </source>
</evidence>
<gene>
    <name evidence="3" type="ORF">PhaeoP97_01840</name>
</gene>
<organism evidence="3 4">
    <name type="scientific">Phaeobacter porticola</name>
    <dbReference type="NCBI Taxonomy" id="1844006"/>
    <lineage>
        <taxon>Bacteria</taxon>
        <taxon>Pseudomonadati</taxon>
        <taxon>Pseudomonadota</taxon>
        <taxon>Alphaproteobacteria</taxon>
        <taxon>Rhodobacterales</taxon>
        <taxon>Roseobacteraceae</taxon>
        <taxon>Phaeobacter</taxon>
    </lineage>
</organism>
<reference evidence="4" key="1">
    <citation type="submission" date="2016-07" db="EMBL/GenBank/DDBJ databases">
        <title>Phaeobacter portensis sp. nov., a tropodithietic acid producing bacterium isolated from a German harbor.</title>
        <authorList>
            <person name="Freese H.M."/>
            <person name="Bunk B."/>
            <person name="Breider S."/>
            <person name="Brinkhoff T."/>
        </authorList>
    </citation>
    <scope>NUCLEOTIDE SEQUENCE [LARGE SCALE GENOMIC DNA]</scope>
    <source>
        <strain evidence="4">P97</strain>
    </source>
</reference>
<dbReference type="GO" id="GO:0042602">
    <property type="term" value="F:riboflavin reductase (NADPH) activity"/>
    <property type="evidence" value="ECO:0007669"/>
    <property type="project" value="TreeGrafter"/>
</dbReference>
<sequence length="307" mass="32052">MTSLDPRALRHAFGSFMTGVTVVTSHDQSGQPIGFTANSFTSVSLDPPLVLVCLANQSRNYDALVNGDGFAVNVLAETQIEISNTFARPAEDRFAGVNWHKGPAGSPLIDGVSAWFDCTLHKTVEAGDHVILIGEVKAFDVSPHPGLGYARGAYVTAATTAEPAGTGPDLVVSALIERNGEVLLVDDGQGGAMLPEALAGPDGASATVRQLIADTGLTAEPGFVYSVFEDVARKRQHIAFLCQAGAGAPVRGTFVPLAQDGAGEAGLEDISDPAILTMLERFAREATLGDFGIYSGNQRSGEIRQIA</sequence>
<dbReference type="PANTHER" id="PTHR30466">
    <property type="entry name" value="FLAVIN REDUCTASE"/>
    <property type="match status" value="1"/>
</dbReference>
<dbReference type="EMBL" id="CP016364">
    <property type="protein sequence ID" value="APG47253.1"/>
    <property type="molecule type" value="Genomic_DNA"/>
</dbReference>
<dbReference type="SUPFAM" id="SSF50475">
    <property type="entry name" value="FMN-binding split barrel"/>
    <property type="match status" value="1"/>
</dbReference>
<dbReference type="PANTHER" id="PTHR30466:SF1">
    <property type="entry name" value="FMN REDUCTASE (NADH) RUTF"/>
    <property type="match status" value="1"/>
</dbReference>
<dbReference type="KEGG" id="php:PhaeoP97_01840"/>
<dbReference type="InterPro" id="IPR050268">
    <property type="entry name" value="NADH-dep_flavin_reductase"/>
</dbReference>
<dbReference type="STRING" id="1844006.PhaeoP97_01840"/>
<dbReference type="InterPro" id="IPR012349">
    <property type="entry name" value="Split_barrel_FMN-bd"/>
</dbReference>
<dbReference type="InterPro" id="IPR002563">
    <property type="entry name" value="Flavin_Rdtase-like_dom"/>
</dbReference>
<keyword evidence="1" id="KW-0560">Oxidoreductase</keyword>
<keyword evidence="4" id="KW-1185">Reference proteome</keyword>
<dbReference type="GO" id="GO:0004497">
    <property type="term" value="F:monooxygenase activity"/>
    <property type="evidence" value="ECO:0007669"/>
    <property type="project" value="UniProtKB-KW"/>
</dbReference>
<keyword evidence="3" id="KW-0503">Monooxygenase</keyword>
<dbReference type="RefSeq" id="WP_072504811.1">
    <property type="nucleotide sequence ID" value="NZ_CP016364.1"/>
</dbReference>
<protein>
    <submittedName>
        <fullName evidence="3">Putative nitrilotriacetate monooxygenase component B</fullName>
    </submittedName>
</protein>
<dbReference type="Gene3D" id="2.30.110.10">
    <property type="entry name" value="Electron Transport, Fmn-binding Protein, Chain A"/>
    <property type="match status" value="1"/>
</dbReference>
<dbReference type="GO" id="GO:0010181">
    <property type="term" value="F:FMN binding"/>
    <property type="evidence" value="ECO:0007669"/>
    <property type="project" value="InterPro"/>
</dbReference>
<dbReference type="GO" id="GO:0006208">
    <property type="term" value="P:pyrimidine nucleobase catabolic process"/>
    <property type="evidence" value="ECO:0007669"/>
    <property type="project" value="TreeGrafter"/>
</dbReference>
<evidence type="ECO:0000256" key="1">
    <source>
        <dbReference type="ARBA" id="ARBA00023002"/>
    </source>
</evidence>
<feature type="domain" description="Flavin reductase like" evidence="2">
    <location>
        <begin position="13"/>
        <end position="156"/>
    </location>
</feature>